<organism evidence="1 2">
    <name type="scientific">Parascaris univalens</name>
    <name type="common">Nematode worm</name>
    <dbReference type="NCBI Taxonomy" id="6257"/>
    <lineage>
        <taxon>Eukaryota</taxon>
        <taxon>Metazoa</taxon>
        <taxon>Ecdysozoa</taxon>
        <taxon>Nematoda</taxon>
        <taxon>Chromadorea</taxon>
        <taxon>Rhabditida</taxon>
        <taxon>Spirurina</taxon>
        <taxon>Ascaridomorpha</taxon>
        <taxon>Ascaridoidea</taxon>
        <taxon>Ascarididae</taxon>
        <taxon>Parascaris</taxon>
    </lineage>
</organism>
<accession>A0A914ZXW1</accession>
<dbReference type="Proteomes" id="UP000887569">
    <property type="component" value="Unplaced"/>
</dbReference>
<keyword evidence="1" id="KW-1185">Reference proteome</keyword>
<dbReference type="WBParaSite" id="PgB31_g008_t04">
    <property type="protein sequence ID" value="PgB31_g008_t04"/>
    <property type="gene ID" value="PgB31_g008"/>
</dbReference>
<protein>
    <submittedName>
        <fullName evidence="2">Uncharacterized protein</fullName>
    </submittedName>
</protein>
<evidence type="ECO:0000313" key="2">
    <source>
        <dbReference type="WBParaSite" id="PgB31_g008_t04"/>
    </source>
</evidence>
<reference evidence="2" key="1">
    <citation type="submission" date="2022-11" db="UniProtKB">
        <authorList>
            <consortium name="WormBaseParasite"/>
        </authorList>
    </citation>
    <scope>IDENTIFICATION</scope>
</reference>
<name>A0A914ZXW1_PARUN</name>
<dbReference type="AlphaFoldDB" id="A0A914ZXW1"/>
<evidence type="ECO:0000313" key="1">
    <source>
        <dbReference type="Proteomes" id="UP000887569"/>
    </source>
</evidence>
<sequence>MLLKRLKSLADSENMRMFFIGASKKADVMDATMGLTDAK</sequence>
<proteinExistence type="predicted"/>